<organism evidence="6 7">
    <name type="scientific">Kalanchoe fedtschenkoi</name>
    <name type="common">Lavender scallops</name>
    <name type="synonym">South American air plant</name>
    <dbReference type="NCBI Taxonomy" id="63787"/>
    <lineage>
        <taxon>Eukaryota</taxon>
        <taxon>Viridiplantae</taxon>
        <taxon>Streptophyta</taxon>
        <taxon>Embryophyta</taxon>
        <taxon>Tracheophyta</taxon>
        <taxon>Spermatophyta</taxon>
        <taxon>Magnoliopsida</taxon>
        <taxon>eudicotyledons</taxon>
        <taxon>Gunneridae</taxon>
        <taxon>Pentapetalae</taxon>
        <taxon>Saxifragales</taxon>
        <taxon>Crassulaceae</taxon>
        <taxon>Kalanchoe</taxon>
    </lineage>
</organism>
<dbReference type="PROSITE" id="PS51257">
    <property type="entry name" value="PROKAR_LIPOPROTEIN"/>
    <property type="match status" value="1"/>
</dbReference>
<evidence type="ECO:0008006" key="8">
    <source>
        <dbReference type="Google" id="ProtNLM"/>
    </source>
</evidence>
<dbReference type="InterPro" id="IPR044174">
    <property type="entry name" value="BC10-like"/>
</dbReference>
<dbReference type="Pfam" id="PF02485">
    <property type="entry name" value="Branch"/>
    <property type="match status" value="1"/>
</dbReference>
<evidence type="ECO:0000256" key="3">
    <source>
        <dbReference type="ARBA" id="ARBA00022679"/>
    </source>
</evidence>
<evidence type="ECO:0000313" key="7">
    <source>
        <dbReference type="Proteomes" id="UP000594263"/>
    </source>
</evidence>
<keyword evidence="4" id="KW-0472">Membrane</keyword>
<dbReference type="OMA" id="QNDARCT"/>
<dbReference type="GO" id="GO:0016020">
    <property type="term" value="C:membrane"/>
    <property type="evidence" value="ECO:0007669"/>
    <property type="project" value="UniProtKB-SubCell"/>
</dbReference>
<sequence>MSKKRPLQTSNSFRFTCKRIPGTLALFVSCYLLLLALHRHSSFHAQIPPHLQTTSKQETAVTQYHHNLHLSSSSRNYNATFLENVKEDVQLLLNPKISFLFLTRKALPLDFLWDIFFQTGVTSNFSIYVHSEPGFLLDNSTTVSPYFYGRQLNNSIKVSWGGVNMLEAEKLLLNAALEDSANQRFVLLSESCVPLYNFSFIYKYIMSSPRSFVDRYIQRLSANFWWYECSFKDVSAGHYSLDMLPLIAMTKWRKGSQWFTLIRNHASLVARDTELLNVFRKYCKQIPRPGTGTFLGDEHYVPTLFAVKEVEKELERRTLTYTSWSGPSKHHITNTKRSPAHPDTFSFGDADPKHIRLIRAIDNIRLEAEHRTEWCHLDSIPTTCFLFARKFSTGAAMRLLTSGTFALDVTSS</sequence>
<dbReference type="Proteomes" id="UP000594263">
    <property type="component" value="Unplaced"/>
</dbReference>
<keyword evidence="7" id="KW-1185">Reference proteome</keyword>
<proteinExistence type="predicted"/>
<keyword evidence="5" id="KW-0325">Glycoprotein</keyword>
<evidence type="ECO:0000256" key="4">
    <source>
        <dbReference type="ARBA" id="ARBA00023136"/>
    </source>
</evidence>
<dbReference type="AlphaFoldDB" id="A0A7N0TI08"/>
<dbReference type="Gramene" id="Kaladp0037s0500.1.v1.1">
    <property type="protein sequence ID" value="Kaladp0037s0500.1.v1.1"/>
    <property type="gene ID" value="Kaladp0037s0500.v1.1"/>
</dbReference>
<dbReference type="PANTHER" id="PTHR31042:SF70">
    <property type="entry name" value="OS01G0695200 PROTEIN"/>
    <property type="match status" value="1"/>
</dbReference>
<dbReference type="EnsemblPlants" id="Kaladp0037s0500.1.v1.1">
    <property type="protein sequence ID" value="Kaladp0037s0500.1.v1.1"/>
    <property type="gene ID" value="Kaladp0037s0500.v1.1"/>
</dbReference>
<name>A0A7N0TI08_KALFE</name>
<dbReference type="GO" id="GO:0016757">
    <property type="term" value="F:glycosyltransferase activity"/>
    <property type="evidence" value="ECO:0007669"/>
    <property type="project" value="UniProtKB-KW"/>
</dbReference>
<dbReference type="PANTHER" id="PTHR31042">
    <property type="entry name" value="CORE-2/I-BRANCHING BETA-1,6-N-ACETYLGLUCOSAMINYLTRANSFERASE FAMILY PROTEIN-RELATED"/>
    <property type="match status" value="1"/>
</dbReference>
<evidence type="ECO:0000256" key="2">
    <source>
        <dbReference type="ARBA" id="ARBA00022676"/>
    </source>
</evidence>
<keyword evidence="2" id="KW-0328">Glycosyltransferase</keyword>
<accession>A0A7N0TI08</accession>
<protein>
    <recommendedName>
        <fullName evidence="8">Core-2/I-branching beta-1,6-N-acetylglucosaminyltransferase family protein</fullName>
    </recommendedName>
</protein>
<dbReference type="InterPro" id="IPR003406">
    <property type="entry name" value="Glyco_trans_14"/>
</dbReference>
<keyword evidence="3" id="KW-0808">Transferase</keyword>
<evidence type="ECO:0000313" key="6">
    <source>
        <dbReference type="EnsemblPlants" id="Kaladp0037s0500.1.v1.1"/>
    </source>
</evidence>
<reference evidence="6" key="1">
    <citation type="submission" date="2021-01" db="UniProtKB">
        <authorList>
            <consortium name="EnsemblPlants"/>
        </authorList>
    </citation>
    <scope>IDENTIFICATION</scope>
</reference>
<evidence type="ECO:0000256" key="5">
    <source>
        <dbReference type="ARBA" id="ARBA00023180"/>
    </source>
</evidence>
<evidence type="ECO:0000256" key="1">
    <source>
        <dbReference type="ARBA" id="ARBA00004606"/>
    </source>
</evidence>
<comment type="subcellular location">
    <subcellularLocation>
        <location evidence="1">Membrane</location>
        <topology evidence="1">Single-pass type II membrane protein</topology>
    </subcellularLocation>
</comment>